<dbReference type="RefSeq" id="WP_379949919.1">
    <property type="nucleotide sequence ID" value="NZ_JBHMAF010000077.1"/>
</dbReference>
<accession>A0ABV5WG75</accession>
<dbReference type="Proteomes" id="UP001589609">
    <property type="component" value="Unassembled WGS sequence"/>
</dbReference>
<sequence>MKFLQEIPSDTNVEFVYTIKEAAKVIQVQPSTISKYCTELDRQGYEFAKKPDGTRKIREQEISIFRKIGELKSSSVTVEKAIETIVLAWRKEYSIDSIEHAATISTEQVFEMFSKVIKAVEKIDSRLSEAEKKLDSIQANPEKLLLIESTQKELEFQRKSIHEIYEVTRSIQSSMNEQTITVQTTREFMERMGQNHSERSEVARELITEELQKYREEVASSTEFMKDFRSQTERMLNTEFNSIRDTLQQEKPTQTNKKGWFRRLFEN</sequence>
<dbReference type="EMBL" id="JBHMAF010000077">
    <property type="protein sequence ID" value="MFB9759594.1"/>
    <property type="molecule type" value="Genomic_DNA"/>
</dbReference>
<comment type="caution">
    <text evidence="1">The sequence shown here is derived from an EMBL/GenBank/DDBJ whole genome shotgun (WGS) entry which is preliminary data.</text>
</comment>
<name>A0ABV5WG75_9BACI</name>
<protein>
    <submittedName>
        <fullName evidence="1">Uncharacterized protein</fullName>
    </submittedName>
</protein>
<evidence type="ECO:0000313" key="2">
    <source>
        <dbReference type="Proteomes" id="UP001589609"/>
    </source>
</evidence>
<dbReference type="Gene3D" id="1.10.1660.10">
    <property type="match status" value="1"/>
</dbReference>
<reference evidence="1 2" key="1">
    <citation type="submission" date="2024-09" db="EMBL/GenBank/DDBJ databases">
        <authorList>
            <person name="Sun Q."/>
            <person name="Mori K."/>
        </authorList>
    </citation>
    <scope>NUCLEOTIDE SEQUENCE [LARGE SCALE GENOMIC DNA]</scope>
    <source>
        <strain evidence="1 2">JCM 11201</strain>
    </source>
</reference>
<keyword evidence="2" id="KW-1185">Reference proteome</keyword>
<gene>
    <name evidence="1" type="ORF">ACFFMS_14310</name>
</gene>
<evidence type="ECO:0000313" key="1">
    <source>
        <dbReference type="EMBL" id="MFB9759594.1"/>
    </source>
</evidence>
<proteinExistence type="predicted"/>
<organism evidence="1 2">
    <name type="scientific">Ectobacillus funiculus</name>
    <dbReference type="NCBI Taxonomy" id="137993"/>
    <lineage>
        <taxon>Bacteria</taxon>
        <taxon>Bacillati</taxon>
        <taxon>Bacillota</taxon>
        <taxon>Bacilli</taxon>
        <taxon>Bacillales</taxon>
        <taxon>Bacillaceae</taxon>
        <taxon>Ectobacillus</taxon>
    </lineage>
</organism>